<dbReference type="EMBL" id="CP053452">
    <property type="protein sequence ID" value="QJX00957.1"/>
    <property type="molecule type" value="Genomic_DNA"/>
</dbReference>
<accession>A0A6M5Z566</accession>
<dbReference type="AlphaFoldDB" id="A0A6M5Z566"/>
<evidence type="ECO:0008006" key="4">
    <source>
        <dbReference type="Google" id="ProtNLM"/>
    </source>
</evidence>
<dbReference type="Proteomes" id="UP000503447">
    <property type="component" value="Chromosome"/>
</dbReference>
<keyword evidence="3" id="KW-1185">Reference proteome</keyword>
<name>A0A6M5Z566_9BACT</name>
<protein>
    <recommendedName>
        <fullName evidence="4">DUF4175 domain-containing protein</fullName>
    </recommendedName>
</protein>
<feature type="compositionally biased region" description="Polar residues" evidence="1">
    <location>
        <begin position="832"/>
        <end position="845"/>
    </location>
</feature>
<dbReference type="RefSeq" id="WP_171475599.1">
    <property type="nucleotide sequence ID" value="NZ_CP053452.2"/>
</dbReference>
<sequence length="895" mass="95935">MSVAPPAAIEQRLSALVPRVRALRVTRGACRVVVAALGTTSAVLLVDAGFPLPAQVRGLFLSCWLTAVGVLAWRWVLVPWRGPIPLSEVARELGKHLPELGERLHAVVTDDPTAAPSAVRAAVAEDTARRTKVVDLARALPWGEVVRHAAVATATVLAVALTVTLVPGSSDRLRRVALPWHRTGTAAFRVVVTSGEPIVKRGGPVTLSAYPERTGAGASDAVLVTRDSPDAPETRHTMTGDGSGFHATVPRAAADFEYCVEIGPARSQWFHVSVIDAAELAEGTRTEIAAPDYARRPKRVIAGLADFDGLQFGTATFRLAFTLPVAAAHFDWRANGAGKSDLVPLALAPDRCGATGTFPFGASGTLRLVLVREADGKKLRTETALTVRVAQDEPPWFEELSGVTTRPRTVRPGARVPVRFVARDDMTVTGAELQYIVGPGERNGTAVPVPLTGAGAPRAVGHLDFDLAGTVREGDVVRFRLRLTDNRTVEALRLAPQEAYYPPIGWSEVRVQATAPPLDEQDIGCQRDATHEALATALGEVTELAAEIEALRTETAGRPALAGDQTVRLNGARETVRAGAGRLAAAARDVALTPELRALADGMRATAERHLLLAEDAVRRAETDDPTARKDALAAASSSLSEAGARLKNLIASNARLGRDRLDRAKLAALAAEQAKLAEASTEVAAALTRQRDLLARLGAVVADSDTLEHAVAGAKGEEVRGSRGRTLRTRGAPAIWTPPRNRPRRTPAPGSSRRSRAIWTPLPIGPGRCSAVRKRRPGWPVSRPRPRPTSAGSPTAPPPGGPWTRSRSWRSRRGRSIVSRRPSTVGRPSGPTRNSPPNNWSAGRTTFRPAIWPPSKRAGSRGSRTRRKRHFGPSKPRSTRPYWRSPFRPKRPRR</sequence>
<evidence type="ECO:0000256" key="1">
    <source>
        <dbReference type="SAM" id="MobiDB-lite"/>
    </source>
</evidence>
<evidence type="ECO:0000313" key="2">
    <source>
        <dbReference type="EMBL" id="QJX00957.1"/>
    </source>
</evidence>
<dbReference type="KEGG" id="ftj:FTUN_8595"/>
<gene>
    <name evidence="2" type="ORF">FTUN_8595</name>
</gene>
<feature type="region of interest" description="Disordered" evidence="1">
    <location>
        <begin position="715"/>
        <end position="895"/>
    </location>
</feature>
<organism evidence="2 3">
    <name type="scientific">Frigoriglobus tundricola</name>
    <dbReference type="NCBI Taxonomy" id="2774151"/>
    <lineage>
        <taxon>Bacteria</taxon>
        <taxon>Pseudomonadati</taxon>
        <taxon>Planctomycetota</taxon>
        <taxon>Planctomycetia</taxon>
        <taxon>Gemmatales</taxon>
        <taxon>Gemmataceae</taxon>
        <taxon>Frigoriglobus</taxon>
    </lineage>
</organism>
<proteinExistence type="predicted"/>
<reference evidence="3" key="1">
    <citation type="submission" date="2020-05" db="EMBL/GenBank/DDBJ databases">
        <title>Frigoriglobus tundricola gen. nov., sp. nov., a psychrotolerant cellulolytic planctomycete of the family Gemmataceae with two divergent copies of 16S rRNA gene.</title>
        <authorList>
            <person name="Kulichevskaya I.S."/>
            <person name="Ivanova A.A."/>
            <person name="Naumoff D.G."/>
            <person name="Beletsky A.V."/>
            <person name="Rijpstra W.I.C."/>
            <person name="Sinninghe Damste J.S."/>
            <person name="Mardanov A.V."/>
            <person name="Ravin N.V."/>
            <person name="Dedysh S.N."/>
        </authorList>
    </citation>
    <scope>NUCLEOTIDE SEQUENCE [LARGE SCALE GENOMIC DNA]</scope>
    <source>
        <strain evidence="3">PL17</strain>
    </source>
</reference>
<feature type="compositionally biased region" description="Basic residues" evidence="1">
    <location>
        <begin position="864"/>
        <end position="873"/>
    </location>
</feature>
<evidence type="ECO:0000313" key="3">
    <source>
        <dbReference type="Proteomes" id="UP000503447"/>
    </source>
</evidence>